<evidence type="ECO:0000259" key="8">
    <source>
        <dbReference type="PROSITE" id="PS50004"/>
    </source>
</evidence>
<keyword evidence="6 7" id="KW-0472">Membrane</keyword>
<evidence type="ECO:0000256" key="1">
    <source>
        <dbReference type="ARBA" id="ARBA00004370"/>
    </source>
</evidence>
<keyword evidence="3" id="KW-0479">Metal-binding</keyword>
<reference evidence="9" key="1">
    <citation type="submission" date="2021-01" db="EMBL/GenBank/DDBJ databases">
        <authorList>
            <person name="Lovell J.T."/>
            <person name="Bentley N."/>
            <person name="Bhattarai G."/>
            <person name="Jenkins J.W."/>
            <person name="Sreedasyam A."/>
            <person name="Alarcon Y."/>
            <person name="Bock C."/>
            <person name="Boston L."/>
            <person name="Carlson J."/>
            <person name="Cervantes K."/>
            <person name="Clermont K."/>
            <person name="Krom N."/>
            <person name="Kubenka K."/>
            <person name="Mamidi S."/>
            <person name="Mattison C."/>
            <person name="Monteros M."/>
            <person name="Pisani C."/>
            <person name="Plott C."/>
            <person name="Rajasekar S."/>
            <person name="Rhein H.S."/>
            <person name="Rohla C."/>
            <person name="Song M."/>
            <person name="Hilaire R.S."/>
            <person name="Shu S."/>
            <person name="Wells L."/>
            <person name="Wang X."/>
            <person name="Webber J."/>
            <person name="Heerema R.J."/>
            <person name="Klein P."/>
            <person name="Conner P."/>
            <person name="Grauke L."/>
            <person name="Grimwood J."/>
            <person name="Schmutz J."/>
            <person name="Randall J.J."/>
        </authorList>
    </citation>
    <scope>NUCLEOTIDE SEQUENCE</scope>
    <source>
        <tissue evidence="9">Leaf</tissue>
    </source>
</reference>
<evidence type="ECO:0000256" key="2">
    <source>
        <dbReference type="ARBA" id="ARBA00022468"/>
    </source>
</evidence>
<evidence type="ECO:0000256" key="6">
    <source>
        <dbReference type="ARBA" id="ARBA00023136"/>
    </source>
</evidence>
<keyword evidence="2" id="KW-0343">GTPase activation</keyword>
<dbReference type="PROSITE" id="PS50004">
    <property type="entry name" value="C2"/>
    <property type="match status" value="1"/>
</dbReference>
<keyword evidence="4" id="KW-0106">Calcium</keyword>
<dbReference type="PANTHER" id="PTHR45933:SF12">
    <property type="entry name" value="PROTEIN C2-DOMAIN ABA-RELATED 9"/>
    <property type="match status" value="1"/>
</dbReference>
<feature type="transmembrane region" description="Helical" evidence="7">
    <location>
        <begin position="15"/>
        <end position="35"/>
    </location>
</feature>
<keyword evidence="5" id="KW-0446">Lipid-binding</keyword>
<proteinExistence type="predicted"/>
<dbReference type="GO" id="GO:0005096">
    <property type="term" value="F:GTPase activator activity"/>
    <property type="evidence" value="ECO:0007669"/>
    <property type="project" value="UniProtKB-KW"/>
</dbReference>
<dbReference type="EMBL" id="CM031830">
    <property type="protein sequence ID" value="KAG6707749.1"/>
    <property type="molecule type" value="Genomic_DNA"/>
</dbReference>
<evidence type="ECO:0000256" key="5">
    <source>
        <dbReference type="ARBA" id="ARBA00023121"/>
    </source>
</evidence>
<organism evidence="9 10">
    <name type="scientific">Carya illinoinensis</name>
    <name type="common">Pecan</name>
    <dbReference type="NCBI Taxonomy" id="32201"/>
    <lineage>
        <taxon>Eukaryota</taxon>
        <taxon>Viridiplantae</taxon>
        <taxon>Streptophyta</taxon>
        <taxon>Embryophyta</taxon>
        <taxon>Tracheophyta</taxon>
        <taxon>Spermatophyta</taxon>
        <taxon>Magnoliopsida</taxon>
        <taxon>eudicotyledons</taxon>
        <taxon>Gunneridae</taxon>
        <taxon>Pentapetalae</taxon>
        <taxon>rosids</taxon>
        <taxon>fabids</taxon>
        <taxon>Fagales</taxon>
        <taxon>Juglandaceae</taxon>
        <taxon>Carya</taxon>
    </lineage>
</organism>
<protein>
    <recommendedName>
        <fullName evidence="8">C2 domain-containing protein</fullName>
    </recommendedName>
</protein>
<evidence type="ECO:0000313" key="10">
    <source>
        <dbReference type="Proteomes" id="UP000811246"/>
    </source>
</evidence>
<name>A0A922EPJ2_CARIL</name>
<accession>A0A922EPJ2</accession>
<dbReference type="Proteomes" id="UP000811246">
    <property type="component" value="Chromosome 6"/>
</dbReference>
<dbReference type="AlphaFoldDB" id="A0A922EPJ2"/>
<dbReference type="InterPro" id="IPR044562">
    <property type="entry name" value="CAR1-11"/>
</dbReference>
<keyword evidence="7" id="KW-1133">Transmembrane helix</keyword>
<evidence type="ECO:0000256" key="7">
    <source>
        <dbReference type="SAM" id="Phobius"/>
    </source>
</evidence>
<evidence type="ECO:0000313" key="9">
    <source>
        <dbReference type="EMBL" id="KAG6707749.1"/>
    </source>
</evidence>
<evidence type="ECO:0000256" key="4">
    <source>
        <dbReference type="ARBA" id="ARBA00022837"/>
    </source>
</evidence>
<dbReference type="InterPro" id="IPR000008">
    <property type="entry name" value="C2_dom"/>
</dbReference>
<dbReference type="GO" id="GO:0046872">
    <property type="term" value="F:metal ion binding"/>
    <property type="evidence" value="ECO:0007669"/>
    <property type="project" value="UniProtKB-KW"/>
</dbReference>
<keyword evidence="7" id="KW-0812">Transmembrane</keyword>
<dbReference type="SMART" id="SM00239">
    <property type="entry name" value="C2"/>
    <property type="match status" value="1"/>
</dbReference>
<comment type="caution">
    <text evidence="9">The sequence shown here is derived from an EMBL/GenBank/DDBJ whole genome shotgun (WGS) entry which is preliminary data.</text>
</comment>
<evidence type="ECO:0000256" key="3">
    <source>
        <dbReference type="ARBA" id="ARBA00022723"/>
    </source>
</evidence>
<comment type="subcellular location">
    <subcellularLocation>
        <location evidence="1">Membrane</location>
    </subcellularLocation>
</comment>
<dbReference type="Pfam" id="PF00168">
    <property type="entry name" value="C2"/>
    <property type="match status" value="1"/>
</dbReference>
<feature type="domain" description="C2" evidence="8">
    <location>
        <begin position="23"/>
        <end position="141"/>
    </location>
</feature>
<dbReference type="PANTHER" id="PTHR45933">
    <property type="entry name" value="PROTEIN C2-DOMAIN ABA-RELATED 4"/>
    <property type="match status" value="1"/>
</dbReference>
<sequence length="204" mass="23068">MIYEGKYICNLMVELLLSFFLSFFLLFTWVLGFVMENLLGLLRIRVQRGINLAVRDSLTSSDPYVVVTFGEQKLKSRVVNNDLNPEWNDALTLSVKVLDDPISLRVYDKDILTSDDKMGDAEIDIKPYVECVRSGLENQPDGSVVKKIQPSKTNCLAEESICVWEGGKVVQEMRLRLRNVECGEVVIQLEWIDLPGSEDMAATA</sequence>
<gene>
    <name evidence="9" type="ORF">I3842_06G047700</name>
</gene>
<dbReference type="GO" id="GO:0008289">
    <property type="term" value="F:lipid binding"/>
    <property type="evidence" value="ECO:0007669"/>
    <property type="project" value="UniProtKB-KW"/>
</dbReference>
<dbReference type="GO" id="GO:0016020">
    <property type="term" value="C:membrane"/>
    <property type="evidence" value="ECO:0007669"/>
    <property type="project" value="UniProtKB-SubCell"/>
</dbReference>